<feature type="region of interest" description="Disordered" evidence="5">
    <location>
        <begin position="248"/>
        <end position="278"/>
    </location>
</feature>
<dbReference type="SUPFAM" id="SSF52540">
    <property type="entry name" value="P-loop containing nucleoside triphosphate hydrolases"/>
    <property type="match status" value="1"/>
</dbReference>
<dbReference type="InterPro" id="IPR027417">
    <property type="entry name" value="P-loop_NTPase"/>
</dbReference>
<dbReference type="AlphaFoldDB" id="G7WMH7"/>
<accession>G7WMH7</accession>
<proteinExistence type="inferred from homology"/>
<dbReference type="PROSITE" id="PS50893">
    <property type="entry name" value="ABC_TRANSPORTER_2"/>
    <property type="match status" value="1"/>
</dbReference>
<feature type="domain" description="ABC transporter" evidence="6">
    <location>
        <begin position="7"/>
        <end position="249"/>
    </location>
</feature>
<dbReference type="RefSeq" id="WP_014586657.1">
    <property type="nucleotide sequence ID" value="NC_017527.1"/>
</dbReference>
<dbReference type="PROSITE" id="PS00211">
    <property type="entry name" value="ABC_TRANSPORTER_1"/>
    <property type="match status" value="1"/>
</dbReference>
<keyword evidence="2" id="KW-0813">Transport</keyword>
<evidence type="ECO:0000313" key="8">
    <source>
        <dbReference type="Proteomes" id="UP000005877"/>
    </source>
</evidence>
<dbReference type="Pfam" id="PF00005">
    <property type="entry name" value="ABC_tran"/>
    <property type="match status" value="1"/>
</dbReference>
<organism evidence="7 8">
    <name type="scientific">Methanothrix harundinacea (strain 6Ac)</name>
    <name type="common">Methanosaeta harundinacea</name>
    <dbReference type="NCBI Taxonomy" id="1110509"/>
    <lineage>
        <taxon>Archaea</taxon>
        <taxon>Methanobacteriati</taxon>
        <taxon>Methanobacteriota</taxon>
        <taxon>Stenosarchaea group</taxon>
        <taxon>Methanomicrobia</taxon>
        <taxon>Methanotrichales</taxon>
        <taxon>Methanotrichaceae</taxon>
        <taxon>Methanothrix</taxon>
    </lineage>
</organism>
<gene>
    <name evidence="7" type="ordered locus">Mhar_1104</name>
</gene>
<dbReference type="STRING" id="1110509.Mhar_1104"/>
<dbReference type="InterPro" id="IPR003439">
    <property type="entry name" value="ABC_transporter-like_ATP-bd"/>
</dbReference>
<dbReference type="HOGENOM" id="CLU_000604_101_1_2"/>
<evidence type="ECO:0000256" key="3">
    <source>
        <dbReference type="ARBA" id="ARBA00022741"/>
    </source>
</evidence>
<keyword evidence="4 7" id="KW-0067">ATP-binding</keyword>
<evidence type="ECO:0000256" key="5">
    <source>
        <dbReference type="SAM" id="MobiDB-lite"/>
    </source>
</evidence>
<comment type="similarity">
    <text evidence="1">Belongs to the ABC transporter superfamily.</text>
</comment>
<dbReference type="InterPro" id="IPR017871">
    <property type="entry name" value="ABC_transporter-like_CS"/>
</dbReference>
<dbReference type="EMBL" id="CP003117">
    <property type="protein sequence ID" value="AET64472.1"/>
    <property type="molecule type" value="Genomic_DNA"/>
</dbReference>
<keyword evidence="8" id="KW-1185">Reference proteome</keyword>
<evidence type="ECO:0000256" key="2">
    <source>
        <dbReference type="ARBA" id="ARBA00022448"/>
    </source>
</evidence>
<evidence type="ECO:0000256" key="1">
    <source>
        <dbReference type="ARBA" id="ARBA00005417"/>
    </source>
</evidence>
<keyword evidence="3" id="KW-0547">Nucleotide-binding</keyword>
<dbReference type="PATRIC" id="fig|1110509.7.peg.1227"/>
<dbReference type="GO" id="GO:0140359">
    <property type="term" value="F:ABC-type transporter activity"/>
    <property type="evidence" value="ECO:0007669"/>
    <property type="project" value="InterPro"/>
</dbReference>
<name>G7WMH7_METH6</name>
<dbReference type="CDD" id="cd10147">
    <property type="entry name" value="Wzt_C-like"/>
    <property type="match status" value="1"/>
</dbReference>
<dbReference type="GeneID" id="12510273"/>
<evidence type="ECO:0000256" key="4">
    <source>
        <dbReference type="ARBA" id="ARBA00022840"/>
    </source>
</evidence>
<dbReference type="OrthoDB" id="40048at2157"/>
<dbReference type="InterPro" id="IPR015860">
    <property type="entry name" value="ABC_transpr_TagH-like"/>
</dbReference>
<dbReference type="GO" id="GO:0005524">
    <property type="term" value="F:ATP binding"/>
    <property type="evidence" value="ECO:0007669"/>
    <property type="project" value="UniProtKB-KW"/>
</dbReference>
<dbReference type="PANTHER" id="PTHR46743">
    <property type="entry name" value="TEICHOIC ACIDS EXPORT ATP-BINDING PROTEIN TAGH"/>
    <property type="match status" value="1"/>
</dbReference>
<reference evidence="7 8" key="1">
    <citation type="journal article" date="2012" name="PLoS ONE">
        <title>The genome characteristics and predicted function of methyl-group oxidation pathway in the obligate aceticlastic methanogens, Methanosaeta spp.</title>
        <authorList>
            <person name="Zhu J."/>
            <person name="Zheng H."/>
            <person name="Ai G."/>
            <person name="Zhang G."/>
            <person name="Liu D."/>
            <person name="Liu X."/>
            <person name="Dong X."/>
        </authorList>
    </citation>
    <scope>NUCLEOTIDE SEQUENCE [LARGE SCALE GENOMIC DNA]</scope>
    <source>
        <strain evidence="7 8">6Ac</strain>
    </source>
</reference>
<dbReference type="SMR" id="G7WMH7"/>
<dbReference type="Pfam" id="PF14524">
    <property type="entry name" value="Wzt_C"/>
    <property type="match status" value="1"/>
</dbReference>
<dbReference type="CDD" id="cd03220">
    <property type="entry name" value="ABC_KpsT_Wzt"/>
    <property type="match status" value="1"/>
</dbReference>
<dbReference type="PANTHER" id="PTHR46743:SF2">
    <property type="entry name" value="TEICHOIC ACIDS EXPORT ATP-BINDING PROTEIN TAGH"/>
    <property type="match status" value="1"/>
</dbReference>
<dbReference type="InterPro" id="IPR003593">
    <property type="entry name" value="AAA+_ATPase"/>
</dbReference>
<evidence type="ECO:0000313" key="7">
    <source>
        <dbReference type="EMBL" id="AET64472.1"/>
    </source>
</evidence>
<dbReference type="Gene3D" id="3.40.50.300">
    <property type="entry name" value="P-loop containing nucleotide triphosphate hydrolases"/>
    <property type="match status" value="1"/>
</dbReference>
<protein>
    <submittedName>
        <fullName evidence="7">Polysaccharide ABC transporter, ATP-binding protein</fullName>
    </submittedName>
</protein>
<dbReference type="GO" id="GO:0016887">
    <property type="term" value="F:ATP hydrolysis activity"/>
    <property type="evidence" value="ECO:0007669"/>
    <property type="project" value="InterPro"/>
</dbReference>
<dbReference type="SMART" id="SM00382">
    <property type="entry name" value="AAA"/>
    <property type="match status" value="1"/>
</dbReference>
<dbReference type="Gene3D" id="2.70.50.60">
    <property type="entry name" value="abc- transporter (atp binding component) like domain"/>
    <property type="match status" value="1"/>
</dbReference>
<sequence length="430" mass="47977">MASDRAVEVEGVSKTFRIPHEKRATVFETLAGALRKNEYEVFNVLEDVTFSVTEGECVGIIGDNGSGKSTLLKVIANILRPTKGRVAVRGRMTPFLELGVGFQPDLTVRENVGMYATIMGLSNGMIRDRIEDVISFAGLGRFEDAKLKNLSSGMQVRLAFSTAIQTDPDVLLVDEVLAVGDMEFQQKCFEVFKRYRREGVTILFVSHDLGSVRRFCDKALLLSHGRQVAFGETGDIIDRYVYGGEGRGGAGEDGAEEGLEEKSKVGSEESEGPQTKPRKVLLECSQDSGPRRWGNHKIAIKDVAFFNKFGSVSSRFNSFDPMKVRIYYEVNEAVSDPVFGIGLYTAEGLHLYGTNTALKDLKFDRIERDGYIDLEIDKIPMLAGKFLLSPAIQNRDYSITYDWIDKYYSFEVISTGRDDGLFEVPCKWFV</sequence>
<dbReference type="InterPro" id="IPR050683">
    <property type="entry name" value="Bact_Polysacc_Export_ATP-bd"/>
</dbReference>
<dbReference type="InterPro" id="IPR029439">
    <property type="entry name" value="Wzt_C"/>
</dbReference>
<dbReference type="Proteomes" id="UP000005877">
    <property type="component" value="Chromosome"/>
</dbReference>
<dbReference type="GO" id="GO:0016020">
    <property type="term" value="C:membrane"/>
    <property type="evidence" value="ECO:0007669"/>
    <property type="project" value="InterPro"/>
</dbReference>
<evidence type="ECO:0000259" key="6">
    <source>
        <dbReference type="PROSITE" id="PS50893"/>
    </source>
</evidence>
<dbReference type="KEGG" id="mhi:Mhar_1104"/>